<dbReference type="Proteomes" id="UP000011680">
    <property type="component" value="Unassembled WGS sequence"/>
</dbReference>
<organism evidence="1 2">
    <name type="scientific">Halococcus thailandensis JCM 13552</name>
    <dbReference type="NCBI Taxonomy" id="1227457"/>
    <lineage>
        <taxon>Archaea</taxon>
        <taxon>Methanobacteriati</taxon>
        <taxon>Methanobacteriota</taxon>
        <taxon>Stenosarchaea group</taxon>
        <taxon>Halobacteria</taxon>
        <taxon>Halobacteriales</taxon>
        <taxon>Halococcaceae</taxon>
        <taxon>Halococcus</taxon>
    </lineage>
</organism>
<keyword evidence="2" id="KW-1185">Reference proteome</keyword>
<evidence type="ECO:0000313" key="2">
    <source>
        <dbReference type="Proteomes" id="UP000011680"/>
    </source>
</evidence>
<dbReference type="PATRIC" id="fig|1227457.3.peg.3314"/>
<sequence length="456" mass="51131">MTGGTIRDIPKIRELLETAQELSRFEQIFPLIKPVMEQIGVDVDGVEEALADIEKIEQEVNELATLPDRFNEQFVERGWICYEKFHIGVAKTAVELAEAGNTEAAEKELVAYYESETIEQQLNWLKQVDPFLDKAEPVVEKEGEFVDRETQSRFDLAQKALEDYDAGRYHACVPIVWALADGLAQQSYVNAHSQGGALSSEEANHEAWNSIAGHSTGLERLKGVVMTGRKATRTEKIEIPYRHGIMHGMDLNYDNEIVAAKTWNILFAVGEWAREAETDNLAPSGNEGGSEFSSVLEQLQEAAERHKETQKSKKRIEEWEAREITVGKDIPASGDPEEYADETPERALITLLSKWNDENYGHMAQFLRGADGEAEEPGFIKDQFKNAKLKSFELTNIDGKPAASDITVRLCIERFGEDVAEKKEVRMVRIADDGTAAAVWGSEEGEWVLPSWPSLL</sequence>
<accession>M0MY23</accession>
<reference evidence="1 2" key="1">
    <citation type="journal article" date="2014" name="PLoS Genet.">
        <title>Phylogenetically driven sequencing of extremely halophilic archaea reveals strategies for static and dynamic osmo-response.</title>
        <authorList>
            <person name="Becker E.A."/>
            <person name="Seitzer P.M."/>
            <person name="Tritt A."/>
            <person name="Larsen D."/>
            <person name="Krusor M."/>
            <person name="Yao A.I."/>
            <person name="Wu D."/>
            <person name="Madern D."/>
            <person name="Eisen J.A."/>
            <person name="Darling A.E."/>
            <person name="Facciotti M.T."/>
        </authorList>
    </citation>
    <scope>NUCLEOTIDE SEQUENCE [LARGE SCALE GENOMIC DNA]</scope>
    <source>
        <strain evidence="1 2">JCM 13552</strain>
    </source>
</reference>
<comment type="caution">
    <text evidence="1">The sequence shown here is derived from an EMBL/GenBank/DDBJ whole genome shotgun (WGS) entry which is preliminary data.</text>
</comment>
<name>M0MY23_9EURY</name>
<gene>
    <name evidence="1" type="ORF">C451_17005</name>
</gene>
<dbReference type="OrthoDB" id="351155at2157"/>
<dbReference type="eggNOG" id="arCOG06886">
    <property type="taxonomic scope" value="Archaea"/>
</dbReference>
<dbReference type="EMBL" id="AOMF01000171">
    <property type="protein sequence ID" value="EMA50218.1"/>
    <property type="molecule type" value="Genomic_DNA"/>
</dbReference>
<protein>
    <submittedName>
        <fullName evidence="1">SEC-C motif domain-containing protein</fullName>
    </submittedName>
</protein>
<dbReference type="AlphaFoldDB" id="M0MY23"/>
<evidence type="ECO:0000313" key="1">
    <source>
        <dbReference type="EMBL" id="EMA50218.1"/>
    </source>
</evidence>
<dbReference type="RefSeq" id="WP_007742366.1">
    <property type="nucleotide sequence ID" value="NZ_AOMF01000171.1"/>
</dbReference>
<proteinExistence type="predicted"/>